<organism evidence="2 3">
    <name type="scientific">Evansella cellulosilytica (strain ATCC 21833 / DSM 2522 / FERM P-1141 / JCM 9156 / N-4)</name>
    <name type="common">Bacillus cellulosilyticus</name>
    <dbReference type="NCBI Taxonomy" id="649639"/>
    <lineage>
        <taxon>Bacteria</taxon>
        <taxon>Bacillati</taxon>
        <taxon>Bacillota</taxon>
        <taxon>Bacilli</taxon>
        <taxon>Bacillales</taxon>
        <taxon>Bacillaceae</taxon>
        <taxon>Evansella</taxon>
    </lineage>
</organism>
<keyword evidence="3" id="KW-1185">Reference proteome</keyword>
<dbReference type="PANTHER" id="PTHR42705">
    <property type="entry name" value="BIFUNCTIONAL NON-HOMOLOGOUS END JOINING PROTEIN LIGD"/>
    <property type="match status" value="1"/>
</dbReference>
<dbReference type="eggNOG" id="COG3285">
    <property type="taxonomic scope" value="Bacteria"/>
</dbReference>
<proteinExistence type="predicted"/>
<dbReference type="InterPro" id="IPR012340">
    <property type="entry name" value="NA-bd_OB-fold"/>
</dbReference>
<dbReference type="AlphaFoldDB" id="E6U0J1"/>
<dbReference type="InterPro" id="IPR052171">
    <property type="entry name" value="NHEJ_LigD"/>
</dbReference>
<dbReference type="NCBIfam" id="TIGR02776">
    <property type="entry name" value="NHEJ_ligase_prk"/>
    <property type="match status" value="1"/>
</dbReference>
<dbReference type="HOGENOM" id="CLU_665084_0_0_9"/>
<reference evidence="2 3" key="1">
    <citation type="submission" date="2010-12" db="EMBL/GenBank/DDBJ databases">
        <title>Complete sequence of Bacillus cellulosilyticus DSM 2522.</title>
        <authorList>
            <consortium name="US DOE Joint Genome Institute"/>
            <person name="Lucas S."/>
            <person name="Copeland A."/>
            <person name="Lapidus A."/>
            <person name="Cheng J.-F."/>
            <person name="Bruce D."/>
            <person name="Goodwin L."/>
            <person name="Pitluck S."/>
            <person name="Chertkov O."/>
            <person name="Detter J.C."/>
            <person name="Han C."/>
            <person name="Tapia R."/>
            <person name="Land M."/>
            <person name="Hauser L."/>
            <person name="Jeffries C."/>
            <person name="Kyrpides N."/>
            <person name="Ivanova N."/>
            <person name="Mikhailova N."/>
            <person name="Brumm P."/>
            <person name="Mead D."/>
            <person name="Woyke T."/>
        </authorList>
    </citation>
    <scope>NUCLEOTIDE SEQUENCE [LARGE SCALE GENOMIC DNA]</scope>
    <source>
        <strain evidence="3">ATCC 21833 / DSM 2522 / FERM P-1141 / JCM 9156 / N-4</strain>
    </source>
</reference>
<dbReference type="InterPro" id="IPR014145">
    <property type="entry name" value="LigD_pol_dom"/>
</dbReference>
<evidence type="ECO:0000313" key="3">
    <source>
        <dbReference type="Proteomes" id="UP000001401"/>
    </source>
</evidence>
<dbReference type="EMBL" id="CP002394">
    <property type="protein sequence ID" value="ADU31436.1"/>
    <property type="molecule type" value="Genomic_DNA"/>
</dbReference>
<evidence type="ECO:0000313" key="2">
    <source>
        <dbReference type="EMBL" id="ADU31436.1"/>
    </source>
</evidence>
<evidence type="ECO:0000259" key="1">
    <source>
        <dbReference type="Pfam" id="PF21686"/>
    </source>
</evidence>
<dbReference type="Gene3D" id="2.40.50.140">
    <property type="entry name" value="Nucleic acid-binding proteins"/>
    <property type="match status" value="1"/>
</dbReference>
<feature type="domain" description="DNA ligase D polymerase" evidence="1">
    <location>
        <begin position="143"/>
        <end position="390"/>
    </location>
</feature>
<dbReference type="RefSeq" id="WP_013489767.1">
    <property type="nucleotide sequence ID" value="NC_014829.1"/>
</dbReference>
<dbReference type="KEGG" id="bco:Bcell_3194"/>
<gene>
    <name evidence="2" type="ordered locus">Bcell_3194</name>
</gene>
<dbReference type="SUPFAM" id="SSF50249">
    <property type="entry name" value="Nucleic acid-binding proteins"/>
    <property type="match status" value="1"/>
</dbReference>
<accession>E6U0J1</accession>
<dbReference type="NCBIfam" id="TIGR02778">
    <property type="entry name" value="ligD_pol"/>
    <property type="match status" value="1"/>
</dbReference>
<dbReference type="OrthoDB" id="9802472at2"/>
<dbReference type="Gene3D" id="3.90.920.10">
    <property type="entry name" value="DNA primase, PRIM domain"/>
    <property type="match status" value="1"/>
</dbReference>
<protein>
    <submittedName>
        <fullName evidence="2">DNA polymerase LigD, polymerase domain protein</fullName>
    </submittedName>
</protein>
<dbReference type="Pfam" id="PF21686">
    <property type="entry name" value="LigD_Prim-Pol"/>
    <property type="match status" value="1"/>
</dbReference>
<dbReference type="Proteomes" id="UP000001401">
    <property type="component" value="Chromosome"/>
</dbReference>
<dbReference type="STRING" id="649639.Bcell_3194"/>
<sequence>MITLNSFSKKMNYVGYFFITGMNNKTNEFTCGLLINQEVLQIGSFSDGMSEEEKKALTEIVRKNKSSIKGSFIHIEPGIVVELTFKGIISDKLTNPVFQQFRTDLSWTVCTKGQLILLNKNVKKEVTITNPDKPLWQSPVIVKDQYICYLHDISPFMLPFLHDRILTVRRYPHGVSGEVFYQKNCPEYAPPFIRTHMEDDINYIVCENLSSLLWLGNQLALEFHIPFQLLHDNYPREIVFDLDPPSREDFSLAVVAAMEMKKLFDKFNIISFPKLSGNKGLQVHVPLATSPISYEDTRVFTSFIAHYLVETQPDLFTVERMKKNRGNRLYIDYVQHWHGKTIIAPYSTRGREGATVAAPLFWKEVDENLNPDDYHLFSVLERVRTVGCPFAHYFEEKNEDLLEVIDSLKNKQD</sequence>
<dbReference type="PANTHER" id="PTHR42705:SF2">
    <property type="entry name" value="BIFUNCTIONAL NON-HOMOLOGOUS END JOINING PROTEIN LIGD"/>
    <property type="match status" value="1"/>
</dbReference>
<name>E6U0J1_EVAC2</name>
<dbReference type="InterPro" id="IPR014143">
    <property type="entry name" value="NHEJ_ligase_prk"/>
</dbReference>